<gene>
    <name evidence="1" type="ORF">AGERDE_LOCUS1475</name>
</gene>
<comment type="caution">
    <text evidence="1">The sequence shown here is derived from an EMBL/GenBank/DDBJ whole genome shotgun (WGS) entry which is preliminary data.</text>
</comment>
<dbReference type="PANTHER" id="PTHR11264">
    <property type="entry name" value="URACIL-DNA GLYCOSYLASE"/>
    <property type="match status" value="1"/>
</dbReference>
<keyword evidence="2" id="KW-1185">Reference proteome</keyword>
<evidence type="ECO:0000313" key="2">
    <source>
        <dbReference type="Proteomes" id="UP000789831"/>
    </source>
</evidence>
<organism evidence="1 2">
    <name type="scientific">Ambispora gerdemannii</name>
    <dbReference type="NCBI Taxonomy" id="144530"/>
    <lineage>
        <taxon>Eukaryota</taxon>
        <taxon>Fungi</taxon>
        <taxon>Fungi incertae sedis</taxon>
        <taxon>Mucoromycota</taxon>
        <taxon>Glomeromycotina</taxon>
        <taxon>Glomeromycetes</taxon>
        <taxon>Archaeosporales</taxon>
        <taxon>Ambisporaceae</taxon>
        <taxon>Ambispora</taxon>
    </lineage>
</organism>
<evidence type="ECO:0000313" key="1">
    <source>
        <dbReference type="EMBL" id="CAG8446909.1"/>
    </source>
</evidence>
<proteinExistence type="predicted"/>
<dbReference type="Gene3D" id="3.40.470.10">
    <property type="entry name" value="Uracil-DNA glycosylase-like domain"/>
    <property type="match status" value="1"/>
</dbReference>
<name>A0A9N8YQZ5_9GLOM</name>
<dbReference type="OrthoDB" id="10031947at2759"/>
<dbReference type="InterPro" id="IPR036895">
    <property type="entry name" value="Uracil-DNA_glycosylase-like_sf"/>
</dbReference>
<dbReference type="AlphaFoldDB" id="A0A9N8YQZ5"/>
<dbReference type="SUPFAM" id="SSF52141">
    <property type="entry name" value="Uracil-DNA glycosylase-like"/>
    <property type="match status" value="1"/>
</dbReference>
<sequence length="122" mass="13776">MIKRKTSTATKELLRLETETMDGEWLRAMSSETYTVGQGLHLCRASVQNGIRCPPSLVNIYKALKTDIPSFKIPDHGYLENWAKEGVLLLTVRAHNVASHSGKGREKFTDAIIQYLNERKMA</sequence>
<dbReference type="EMBL" id="CAJVPL010000101">
    <property type="protein sequence ID" value="CAG8446909.1"/>
    <property type="molecule type" value="Genomic_DNA"/>
</dbReference>
<dbReference type="GO" id="GO:0097510">
    <property type="term" value="P:base-excision repair, AP site formation via deaminated base removal"/>
    <property type="evidence" value="ECO:0007669"/>
    <property type="project" value="TreeGrafter"/>
</dbReference>
<dbReference type="GO" id="GO:0004844">
    <property type="term" value="F:uracil DNA N-glycosylase activity"/>
    <property type="evidence" value="ECO:0007669"/>
    <property type="project" value="InterPro"/>
</dbReference>
<protein>
    <submittedName>
        <fullName evidence="1">5270_t:CDS:1</fullName>
    </submittedName>
</protein>
<accession>A0A9N8YQZ5</accession>
<reference evidence="1" key="1">
    <citation type="submission" date="2021-06" db="EMBL/GenBank/DDBJ databases">
        <authorList>
            <person name="Kallberg Y."/>
            <person name="Tangrot J."/>
            <person name="Rosling A."/>
        </authorList>
    </citation>
    <scope>NUCLEOTIDE SEQUENCE</scope>
    <source>
        <strain evidence="1">MT106</strain>
    </source>
</reference>
<dbReference type="InterPro" id="IPR002043">
    <property type="entry name" value="UDG_fam1"/>
</dbReference>
<dbReference type="PANTHER" id="PTHR11264:SF0">
    <property type="entry name" value="URACIL-DNA GLYCOSYLASE"/>
    <property type="match status" value="1"/>
</dbReference>
<dbReference type="Proteomes" id="UP000789831">
    <property type="component" value="Unassembled WGS sequence"/>
</dbReference>